<protein>
    <submittedName>
        <fullName evidence="1">Uncharacterized protein</fullName>
    </submittedName>
</protein>
<dbReference type="PANTHER" id="PTHR33103">
    <property type="entry name" value="OS01G0153900 PROTEIN"/>
    <property type="match status" value="1"/>
</dbReference>
<proteinExistence type="predicted"/>
<dbReference type="EMBL" id="CM026432">
    <property type="protein sequence ID" value="KAG0556130.1"/>
    <property type="molecule type" value="Genomic_DNA"/>
</dbReference>
<sequence>MAKTAYGRGGAKATKSSTFKVSVLRCRKTSRVLFLEAGKDFVDTLFSFLVLPIGTIIHMLSNAGGQVKVLNRGISSIFDSVEKLDCSFLHVEKKSLMQPRPAVAGTCVSTGLLQGLEAAERKRPSKESIDLPKVYYRCNSGQTCRVLSVASGTRCATCNYGQCCYNQPMTIPPAELDTLKEKILKAFVEEESNDVVANATCSTGQGFVRENITYMVTDSLEVMPSTTIRSIQVLNKLKVATLADLENTDINVGITQILQLLRSAVTSSSCLNDVFTKN</sequence>
<dbReference type="Proteomes" id="UP000822688">
    <property type="component" value="Chromosome 11"/>
</dbReference>
<reference evidence="1 2" key="1">
    <citation type="submission" date="2020-06" db="EMBL/GenBank/DDBJ databases">
        <title>WGS assembly of Ceratodon purpureus strain R40.</title>
        <authorList>
            <person name="Carey S.B."/>
            <person name="Jenkins J."/>
            <person name="Shu S."/>
            <person name="Lovell J.T."/>
            <person name="Sreedasyam A."/>
            <person name="Maumus F."/>
            <person name="Tiley G.P."/>
            <person name="Fernandez-Pozo N."/>
            <person name="Barry K."/>
            <person name="Chen C."/>
            <person name="Wang M."/>
            <person name="Lipzen A."/>
            <person name="Daum C."/>
            <person name="Saski C.A."/>
            <person name="Payton A.C."/>
            <person name="Mcbreen J.C."/>
            <person name="Conrad R.E."/>
            <person name="Kollar L.M."/>
            <person name="Olsson S."/>
            <person name="Huttunen S."/>
            <person name="Landis J.B."/>
            <person name="Wickett N.J."/>
            <person name="Johnson M.G."/>
            <person name="Rensing S.A."/>
            <person name="Grimwood J."/>
            <person name="Schmutz J."/>
            <person name="Mcdaniel S.F."/>
        </authorList>
    </citation>
    <scope>NUCLEOTIDE SEQUENCE [LARGE SCALE GENOMIC DNA]</scope>
    <source>
        <strain evidence="1 2">R40</strain>
    </source>
</reference>
<dbReference type="Pfam" id="PF05056">
    <property type="entry name" value="DUF674"/>
    <property type="match status" value="1"/>
</dbReference>
<name>A0A8T0GAM3_CERPU</name>
<dbReference type="AlphaFoldDB" id="A0A8T0GAM3"/>
<gene>
    <name evidence="1" type="ORF">KC19_11G028500</name>
</gene>
<evidence type="ECO:0000313" key="1">
    <source>
        <dbReference type="EMBL" id="KAG0556130.1"/>
    </source>
</evidence>
<evidence type="ECO:0000313" key="2">
    <source>
        <dbReference type="Proteomes" id="UP000822688"/>
    </source>
</evidence>
<comment type="caution">
    <text evidence="1">The sequence shown here is derived from an EMBL/GenBank/DDBJ whole genome shotgun (WGS) entry which is preliminary data.</text>
</comment>
<keyword evidence="2" id="KW-1185">Reference proteome</keyword>
<organism evidence="1 2">
    <name type="scientific">Ceratodon purpureus</name>
    <name type="common">Fire moss</name>
    <name type="synonym">Dicranum purpureum</name>
    <dbReference type="NCBI Taxonomy" id="3225"/>
    <lineage>
        <taxon>Eukaryota</taxon>
        <taxon>Viridiplantae</taxon>
        <taxon>Streptophyta</taxon>
        <taxon>Embryophyta</taxon>
        <taxon>Bryophyta</taxon>
        <taxon>Bryophytina</taxon>
        <taxon>Bryopsida</taxon>
        <taxon>Dicranidae</taxon>
        <taxon>Pseudoditrichales</taxon>
        <taxon>Ditrichaceae</taxon>
        <taxon>Ceratodon</taxon>
    </lineage>
</organism>
<accession>A0A8T0GAM3</accession>
<dbReference type="InterPro" id="IPR007750">
    <property type="entry name" value="DUF674"/>
</dbReference>
<dbReference type="PANTHER" id="PTHR33103:SF19">
    <property type="entry name" value="OS09G0544700 PROTEIN"/>
    <property type="match status" value="1"/>
</dbReference>